<reference evidence="2 3" key="1">
    <citation type="submission" date="2019-07" db="EMBL/GenBank/DDBJ databases">
        <title>Whole genome shotgun sequence of Methylobacterium gnaphalii NBRC 107716.</title>
        <authorList>
            <person name="Hosoyama A."/>
            <person name="Uohara A."/>
            <person name="Ohji S."/>
            <person name="Ichikawa N."/>
        </authorList>
    </citation>
    <scope>NUCLEOTIDE SEQUENCE [LARGE SCALE GENOMIC DNA]</scope>
    <source>
        <strain evidence="2 3">NBRC 107716</strain>
    </source>
</reference>
<evidence type="ECO:0000256" key="1">
    <source>
        <dbReference type="SAM" id="MobiDB-lite"/>
    </source>
</evidence>
<accession>A0A512JGP8</accession>
<evidence type="ECO:0000313" key="3">
    <source>
        <dbReference type="Proteomes" id="UP000321750"/>
    </source>
</evidence>
<evidence type="ECO:0000313" key="2">
    <source>
        <dbReference type="EMBL" id="GEP09138.1"/>
    </source>
</evidence>
<name>A0A512JGP8_9HYPH</name>
<comment type="caution">
    <text evidence="2">The sequence shown here is derived from an EMBL/GenBank/DDBJ whole genome shotgun (WGS) entry which is preliminary data.</text>
</comment>
<proteinExistence type="predicted"/>
<protein>
    <submittedName>
        <fullName evidence="2">Uncharacterized protein</fullName>
    </submittedName>
</protein>
<gene>
    <name evidence="2" type="ORF">MGN01_09830</name>
</gene>
<sequence length="80" mass="8769">MGPFGALRRRDRLKHDANKSPEAGMGLGAFVWSGRLSPDSKSRAEPADHIALRIESTIFLASPNSIVVFWRKNSSFSTPA</sequence>
<organism evidence="2 3">
    <name type="scientific">Methylobacterium gnaphalii</name>
    <dbReference type="NCBI Taxonomy" id="1010610"/>
    <lineage>
        <taxon>Bacteria</taxon>
        <taxon>Pseudomonadati</taxon>
        <taxon>Pseudomonadota</taxon>
        <taxon>Alphaproteobacteria</taxon>
        <taxon>Hyphomicrobiales</taxon>
        <taxon>Methylobacteriaceae</taxon>
        <taxon>Methylobacterium</taxon>
    </lineage>
</organism>
<keyword evidence="3" id="KW-1185">Reference proteome</keyword>
<dbReference type="EMBL" id="BJZV01000004">
    <property type="protein sequence ID" value="GEP09138.1"/>
    <property type="molecule type" value="Genomic_DNA"/>
</dbReference>
<feature type="region of interest" description="Disordered" evidence="1">
    <location>
        <begin position="1"/>
        <end position="26"/>
    </location>
</feature>
<dbReference type="AlphaFoldDB" id="A0A512JGP8"/>
<dbReference type="Proteomes" id="UP000321750">
    <property type="component" value="Unassembled WGS sequence"/>
</dbReference>